<gene>
    <name evidence="1" type="ORF">V1633_10250</name>
</gene>
<evidence type="ECO:0000313" key="2">
    <source>
        <dbReference type="Proteomes" id="UP001332243"/>
    </source>
</evidence>
<organism evidence="1 2">
    <name type="scientific">Plantactinospora sonchi</name>
    <dbReference type="NCBI Taxonomy" id="1544735"/>
    <lineage>
        <taxon>Bacteria</taxon>
        <taxon>Bacillati</taxon>
        <taxon>Actinomycetota</taxon>
        <taxon>Actinomycetes</taxon>
        <taxon>Micromonosporales</taxon>
        <taxon>Micromonosporaceae</taxon>
        <taxon>Plantactinospora</taxon>
    </lineage>
</organism>
<comment type="caution">
    <text evidence="1">The sequence shown here is derived from an EMBL/GenBank/DDBJ whole genome shotgun (WGS) entry which is preliminary data.</text>
</comment>
<protein>
    <submittedName>
        <fullName evidence="1">Uncharacterized protein</fullName>
    </submittedName>
</protein>
<name>A0ABU7RQU0_9ACTN</name>
<dbReference type="EMBL" id="JAZGQK010000007">
    <property type="protein sequence ID" value="MEE6258870.1"/>
    <property type="molecule type" value="Genomic_DNA"/>
</dbReference>
<evidence type="ECO:0000313" key="1">
    <source>
        <dbReference type="EMBL" id="MEE6258870.1"/>
    </source>
</evidence>
<dbReference type="Proteomes" id="UP001332243">
    <property type="component" value="Unassembled WGS sequence"/>
</dbReference>
<keyword evidence="2" id="KW-1185">Reference proteome</keyword>
<proteinExistence type="predicted"/>
<sequence length="138" mass="14684">MFSGDDPVLSSSAEYAEDTVRTDTAAHEEFATWLVGGPGPFGGVGGESEVFEQDVVGYVQELPELARGIDTELQEANWFRRVSVAQTQAMAVFVTEARLGLSALGNAAGATGDTYHAADRESQQLFDVVADDLTGLPR</sequence>
<accession>A0ABU7RQU0</accession>
<reference evidence="1 2" key="1">
    <citation type="submission" date="2024-01" db="EMBL/GenBank/DDBJ databases">
        <title>Genome insights into Plantactinospora sonchi sp. nov.</title>
        <authorList>
            <person name="Wang L."/>
        </authorList>
    </citation>
    <scope>NUCLEOTIDE SEQUENCE [LARGE SCALE GENOMIC DNA]</scope>
    <source>
        <strain evidence="1 2">NEAU-QY2</strain>
    </source>
</reference>
<dbReference type="RefSeq" id="WP_331213992.1">
    <property type="nucleotide sequence ID" value="NZ_JAZGQK010000007.1"/>
</dbReference>